<reference evidence="3" key="1">
    <citation type="journal article" date="2019" name="Mol. Biol. Evol.">
        <title>Blast fungal genomes show frequent chromosomal changes, gene gains and losses, and effector gene turnover.</title>
        <authorList>
            <person name="Gomez Luciano L.B."/>
            <person name="Jason Tsai I."/>
            <person name="Chuma I."/>
            <person name="Tosa Y."/>
            <person name="Chen Y.H."/>
            <person name="Li J.Y."/>
            <person name="Li M.Y."/>
            <person name="Jade Lu M.Y."/>
            <person name="Nakayashiki H."/>
            <person name="Li W.H."/>
        </authorList>
    </citation>
    <scope>NUCLEOTIDE SEQUENCE</scope>
    <source>
        <strain evidence="3">NI907</strain>
    </source>
</reference>
<evidence type="ECO:0000259" key="1">
    <source>
        <dbReference type="Pfam" id="PF02602"/>
    </source>
</evidence>
<dbReference type="RefSeq" id="XP_030987618.1">
    <property type="nucleotide sequence ID" value="XM_031121688.1"/>
</dbReference>
<accession>A0A6P8BJW8</accession>
<keyword evidence="2" id="KW-1185">Reference proteome</keyword>
<feature type="domain" description="Tetrapyrrole biosynthesis uroporphyrinogen III synthase" evidence="1">
    <location>
        <begin position="29"/>
        <end position="296"/>
    </location>
</feature>
<dbReference type="Proteomes" id="UP000515153">
    <property type="component" value="Unplaced"/>
</dbReference>
<reference evidence="3" key="2">
    <citation type="submission" date="2019-10" db="EMBL/GenBank/DDBJ databases">
        <authorList>
            <consortium name="NCBI Genome Project"/>
        </authorList>
    </citation>
    <scope>NUCLEOTIDE SEQUENCE</scope>
    <source>
        <strain evidence="3">NI907</strain>
    </source>
</reference>
<dbReference type="PANTHER" id="PTHR12390">
    <property type="entry name" value="UROPORPHYRINOGEN III SYNTHASE"/>
    <property type="match status" value="1"/>
</dbReference>
<sequence>MAYDKVPVLLLKTKSTPVDAYEEIFSQTFDGNVFEPIFVPVLEHRFLDHGMNQVRTVLKDHKIGKGTDCKYGGMIFTSQRAVEAFAHLVTEGAGSGGAQWPNLQDIPVYSVGPATTRALKAIPQEPALNVYGEHTGNGETLAPFILDHYGEWYKDRDTKPPLLFLTGEVRRDIIPKVLMDSTLAATRRIQVDEVVVYGTGVMHSFEDEMRQTLDRVRGYRMLWAVVFSPTGCDSMLRALGYLKDDGKLETEAVGRRKDSDHRTLVATIGPTTRAHLADSFKFEPDVCSKHPSPDGVWSGITKYISNLR</sequence>
<name>A0A6P8BJW8_PYRGI</name>
<gene>
    <name evidence="3" type="ORF">PgNI_01617</name>
</gene>
<dbReference type="PANTHER" id="PTHR12390:SF0">
    <property type="entry name" value="UROPORPHYRINOGEN-III SYNTHASE"/>
    <property type="match status" value="1"/>
</dbReference>
<dbReference type="CDD" id="cd06578">
    <property type="entry name" value="HemD"/>
    <property type="match status" value="1"/>
</dbReference>
<dbReference type="SUPFAM" id="SSF69618">
    <property type="entry name" value="HemD-like"/>
    <property type="match status" value="1"/>
</dbReference>
<dbReference type="GO" id="GO:0005829">
    <property type="term" value="C:cytosol"/>
    <property type="evidence" value="ECO:0007669"/>
    <property type="project" value="TreeGrafter"/>
</dbReference>
<dbReference type="Gene3D" id="3.40.50.10090">
    <property type="match status" value="2"/>
</dbReference>
<dbReference type="GO" id="GO:0004852">
    <property type="term" value="F:uroporphyrinogen-III synthase activity"/>
    <property type="evidence" value="ECO:0007669"/>
    <property type="project" value="InterPro"/>
</dbReference>
<dbReference type="FunFam" id="3.40.50.10090:FF:000011">
    <property type="entry name" value="Uroporphyrinogen-III synthase (UroS), putative"/>
    <property type="match status" value="1"/>
</dbReference>
<dbReference type="KEGG" id="pgri:PgNI_01617"/>
<dbReference type="InterPro" id="IPR036108">
    <property type="entry name" value="4pyrrol_syn_uPrphyn_synt_sf"/>
</dbReference>
<dbReference type="GO" id="GO:0006780">
    <property type="term" value="P:uroporphyrinogen III biosynthetic process"/>
    <property type="evidence" value="ECO:0007669"/>
    <property type="project" value="InterPro"/>
</dbReference>
<dbReference type="AlphaFoldDB" id="A0A6P8BJW8"/>
<dbReference type="GeneID" id="41956602"/>
<evidence type="ECO:0000313" key="3">
    <source>
        <dbReference type="RefSeq" id="XP_030987618.1"/>
    </source>
</evidence>
<evidence type="ECO:0000313" key="2">
    <source>
        <dbReference type="Proteomes" id="UP000515153"/>
    </source>
</evidence>
<reference evidence="3" key="3">
    <citation type="submission" date="2025-08" db="UniProtKB">
        <authorList>
            <consortium name="RefSeq"/>
        </authorList>
    </citation>
    <scope>IDENTIFICATION</scope>
    <source>
        <strain evidence="3">NI907</strain>
    </source>
</reference>
<dbReference type="InterPro" id="IPR003754">
    <property type="entry name" value="4pyrrol_synth_uPrphyn_synth"/>
</dbReference>
<protein>
    <recommendedName>
        <fullName evidence="1">Tetrapyrrole biosynthesis uroporphyrinogen III synthase domain-containing protein</fullName>
    </recommendedName>
</protein>
<proteinExistence type="predicted"/>
<organism evidence="2 3">
    <name type="scientific">Pyricularia grisea</name>
    <name type="common">Crabgrass-specific blast fungus</name>
    <name type="synonym">Magnaporthe grisea</name>
    <dbReference type="NCBI Taxonomy" id="148305"/>
    <lineage>
        <taxon>Eukaryota</taxon>
        <taxon>Fungi</taxon>
        <taxon>Dikarya</taxon>
        <taxon>Ascomycota</taxon>
        <taxon>Pezizomycotina</taxon>
        <taxon>Sordariomycetes</taxon>
        <taxon>Sordariomycetidae</taxon>
        <taxon>Magnaporthales</taxon>
        <taxon>Pyriculariaceae</taxon>
        <taxon>Pyricularia</taxon>
    </lineage>
</organism>
<dbReference type="UniPathway" id="UPA00251">
    <property type="reaction ID" value="UER00320"/>
</dbReference>
<dbReference type="GO" id="GO:0006782">
    <property type="term" value="P:protoporphyrinogen IX biosynthetic process"/>
    <property type="evidence" value="ECO:0007669"/>
    <property type="project" value="UniProtKB-UniPathway"/>
</dbReference>
<dbReference type="InterPro" id="IPR039793">
    <property type="entry name" value="UROS/Hem4"/>
</dbReference>
<dbReference type="Pfam" id="PF02602">
    <property type="entry name" value="HEM4"/>
    <property type="match status" value="1"/>
</dbReference>